<keyword evidence="2" id="KW-1185">Reference proteome</keyword>
<sequence length="117" mass="13786">MFVMHRSSPGIEYNAPWIDINDTGLKNVDNFAYLGSTLSRNTRIDIKTLWNRYGLQLSTKLKILKAIVLTTLFYGAETRTIYINQARKLSYFNFICLRRIHKLGWQDRIPDMEVLER</sequence>
<dbReference type="AlphaFoldDB" id="A0A3P7NXT7"/>
<protein>
    <recommendedName>
        <fullName evidence="3">Reverse transcriptase domain-containing protein</fullName>
    </recommendedName>
</protein>
<dbReference type="Proteomes" id="UP000281553">
    <property type="component" value="Unassembled WGS sequence"/>
</dbReference>
<evidence type="ECO:0000313" key="2">
    <source>
        <dbReference type="Proteomes" id="UP000281553"/>
    </source>
</evidence>
<proteinExistence type="predicted"/>
<dbReference type="PANTHER" id="PTHR47027">
    <property type="entry name" value="REVERSE TRANSCRIPTASE DOMAIN-CONTAINING PROTEIN"/>
    <property type="match status" value="1"/>
</dbReference>
<evidence type="ECO:0000313" key="1">
    <source>
        <dbReference type="EMBL" id="VDN13499.1"/>
    </source>
</evidence>
<dbReference type="EMBL" id="UYRU01056558">
    <property type="protein sequence ID" value="VDN13499.1"/>
    <property type="molecule type" value="Genomic_DNA"/>
</dbReference>
<dbReference type="OrthoDB" id="10059790at2759"/>
<dbReference type="PANTHER" id="PTHR47027:SF26">
    <property type="entry name" value="REVERSE TRANSCRIPTASE DOMAIN-CONTAINING PROTEIN"/>
    <property type="match status" value="1"/>
</dbReference>
<gene>
    <name evidence="1" type="ORF">DILT_LOCUS9330</name>
</gene>
<organism evidence="1 2">
    <name type="scientific">Dibothriocephalus latus</name>
    <name type="common">Fish tapeworm</name>
    <name type="synonym">Diphyllobothrium latum</name>
    <dbReference type="NCBI Taxonomy" id="60516"/>
    <lineage>
        <taxon>Eukaryota</taxon>
        <taxon>Metazoa</taxon>
        <taxon>Spiralia</taxon>
        <taxon>Lophotrochozoa</taxon>
        <taxon>Platyhelminthes</taxon>
        <taxon>Cestoda</taxon>
        <taxon>Eucestoda</taxon>
        <taxon>Diphyllobothriidea</taxon>
        <taxon>Diphyllobothriidae</taxon>
        <taxon>Dibothriocephalus</taxon>
    </lineage>
</organism>
<accession>A0A3P7NXT7</accession>
<evidence type="ECO:0008006" key="3">
    <source>
        <dbReference type="Google" id="ProtNLM"/>
    </source>
</evidence>
<name>A0A3P7NXT7_DIBLA</name>
<reference evidence="1 2" key="1">
    <citation type="submission" date="2018-11" db="EMBL/GenBank/DDBJ databases">
        <authorList>
            <consortium name="Pathogen Informatics"/>
        </authorList>
    </citation>
    <scope>NUCLEOTIDE SEQUENCE [LARGE SCALE GENOMIC DNA]</scope>
</reference>